<comment type="caution">
    <text evidence="2">The sequence shown here is derived from an EMBL/GenBank/DDBJ whole genome shotgun (WGS) entry which is preliminary data.</text>
</comment>
<protein>
    <submittedName>
        <fullName evidence="2">Uncharacterized protein</fullName>
    </submittedName>
</protein>
<dbReference type="EMBL" id="JANPWB010000015">
    <property type="protein sequence ID" value="KAJ1090180.1"/>
    <property type="molecule type" value="Genomic_DNA"/>
</dbReference>
<accession>A0AAV7LEZ9</accession>
<sequence length="222" mass="24211">MAPKTAHGSRPKPGPLDLRHTQPLPRGVVPRSGSHGNAGKRTALKAQGALEEKQPAPVSVLVPERNYSEIYNSSTAPSTSTSTLRRTTIKRHEGRTDVASPDKLTESNEKRKKKKAARRVRAMSWDYTGTRQLQHSLDDVSVGPVCSGTDAVSEGAPPPSLHLIYQTIMAQHKQIQGDSKKARVTMKQLQVAISKIAMTYSEIGEWTATIESRANVLETELG</sequence>
<proteinExistence type="predicted"/>
<name>A0AAV7LEZ9_PLEWA</name>
<dbReference type="AlphaFoldDB" id="A0AAV7LEZ9"/>
<feature type="region of interest" description="Disordered" evidence="1">
    <location>
        <begin position="1"/>
        <end position="116"/>
    </location>
</feature>
<reference evidence="2" key="1">
    <citation type="journal article" date="2022" name="bioRxiv">
        <title>Sequencing and chromosome-scale assembly of the giantPleurodeles waltlgenome.</title>
        <authorList>
            <person name="Brown T."/>
            <person name="Elewa A."/>
            <person name="Iarovenko S."/>
            <person name="Subramanian E."/>
            <person name="Araus A.J."/>
            <person name="Petzold A."/>
            <person name="Susuki M."/>
            <person name="Suzuki K.-i.T."/>
            <person name="Hayashi T."/>
            <person name="Toyoda A."/>
            <person name="Oliveira C."/>
            <person name="Osipova E."/>
            <person name="Leigh N.D."/>
            <person name="Simon A."/>
            <person name="Yun M.H."/>
        </authorList>
    </citation>
    <scope>NUCLEOTIDE SEQUENCE</scope>
    <source>
        <strain evidence="2">20211129_DDA</strain>
        <tissue evidence="2">Liver</tissue>
    </source>
</reference>
<organism evidence="2 3">
    <name type="scientific">Pleurodeles waltl</name>
    <name type="common">Iberian ribbed newt</name>
    <dbReference type="NCBI Taxonomy" id="8319"/>
    <lineage>
        <taxon>Eukaryota</taxon>
        <taxon>Metazoa</taxon>
        <taxon>Chordata</taxon>
        <taxon>Craniata</taxon>
        <taxon>Vertebrata</taxon>
        <taxon>Euteleostomi</taxon>
        <taxon>Amphibia</taxon>
        <taxon>Batrachia</taxon>
        <taxon>Caudata</taxon>
        <taxon>Salamandroidea</taxon>
        <taxon>Salamandridae</taxon>
        <taxon>Pleurodelinae</taxon>
        <taxon>Pleurodeles</taxon>
    </lineage>
</organism>
<evidence type="ECO:0000256" key="1">
    <source>
        <dbReference type="SAM" id="MobiDB-lite"/>
    </source>
</evidence>
<evidence type="ECO:0000313" key="3">
    <source>
        <dbReference type="Proteomes" id="UP001066276"/>
    </source>
</evidence>
<feature type="compositionally biased region" description="Low complexity" evidence="1">
    <location>
        <begin position="73"/>
        <end position="86"/>
    </location>
</feature>
<evidence type="ECO:0000313" key="2">
    <source>
        <dbReference type="EMBL" id="KAJ1090180.1"/>
    </source>
</evidence>
<gene>
    <name evidence="2" type="ORF">NDU88_003315</name>
</gene>
<keyword evidence="3" id="KW-1185">Reference proteome</keyword>
<dbReference type="Proteomes" id="UP001066276">
    <property type="component" value="Chromosome 11"/>
</dbReference>